<dbReference type="STRING" id="45354.A0A1L0GNA2"/>
<dbReference type="Proteomes" id="UP000182334">
    <property type="component" value="Chromosome VI"/>
</dbReference>
<keyword evidence="3" id="KW-1185">Reference proteome</keyword>
<accession>A0A1L0GNA2</accession>
<dbReference type="AlphaFoldDB" id="A0A1L0GNA2"/>
<protein>
    <submittedName>
        <fullName evidence="2">CIC11C00000001744</fullName>
    </submittedName>
</protein>
<dbReference type="OrthoDB" id="412018at2759"/>
<dbReference type="GO" id="GO:0047661">
    <property type="term" value="F:amino-acid racemase activity"/>
    <property type="evidence" value="ECO:0007669"/>
    <property type="project" value="InterPro"/>
</dbReference>
<gene>
    <name evidence="2" type="ORF">SAMEA4029010_CIC11G00000001744</name>
</gene>
<dbReference type="PANTHER" id="PTHR28047">
    <property type="entry name" value="PROTEIN DCG1"/>
    <property type="match status" value="1"/>
</dbReference>
<organism evidence="2 3">
    <name type="scientific">Sungouiella intermedia</name>
    <dbReference type="NCBI Taxonomy" id="45354"/>
    <lineage>
        <taxon>Eukaryota</taxon>
        <taxon>Fungi</taxon>
        <taxon>Dikarya</taxon>
        <taxon>Ascomycota</taxon>
        <taxon>Saccharomycotina</taxon>
        <taxon>Pichiomycetes</taxon>
        <taxon>Metschnikowiaceae</taxon>
        <taxon>Sungouiella</taxon>
    </lineage>
</organism>
<dbReference type="InterPro" id="IPR052186">
    <property type="entry name" value="Hydantoin_racemase-like"/>
</dbReference>
<reference evidence="2 3" key="1">
    <citation type="submission" date="2016-10" db="EMBL/GenBank/DDBJ databases">
        <authorList>
            <person name="de Groot N.N."/>
        </authorList>
    </citation>
    <scope>NUCLEOTIDE SEQUENCE [LARGE SCALE GENOMIC DNA]</scope>
    <source>
        <strain evidence="2 3">CBS 141442</strain>
    </source>
</reference>
<dbReference type="PANTHER" id="PTHR28047:SF5">
    <property type="entry name" value="PROTEIN DCG1"/>
    <property type="match status" value="1"/>
</dbReference>
<dbReference type="InterPro" id="IPR053714">
    <property type="entry name" value="Iso_Racemase_Enz_sf"/>
</dbReference>
<dbReference type="Pfam" id="PF01177">
    <property type="entry name" value="Asp_Glu_race"/>
    <property type="match status" value="1"/>
</dbReference>
<evidence type="ECO:0000313" key="3">
    <source>
        <dbReference type="Proteomes" id="UP000182334"/>
    </source>
</evidence>
<name>A0A1L0GNA2_9ASCO</name>
<dbReference type="Gene3D" id="3.40.50.12500">
    <property type="match status" value="1"/>
</dbReference>
<comment type="similarity">
    <text evidence="1">Belongs to the HyuE racemase family.</text>
</comment>
<evidence type="ECO:0000256" key="1">
    <source>
        <dbReference type="ARBA" id="ARBA00038414"/>
    </source>
</evidence>
<dbReference type="EMBL" id="LT635761">
    <property type="protein sequence ID" value="SGZ57597.1"/>
    <property type="molecule type" value="Genomic_DNA"/>
</dbReference>
<dbReference type="InterPro" id="IPR015942">
    <property type="entry name" value="Asp/Glu/hydantoin_racemase"/>
</dbReference>
<sequence>MSILVINPNSSQKVTDNLEKILVAPPGIELAFYTGPPEAPKEIDGERTLRLSEKAVLPDLLKKNLHTKYLGYLVCCYSDHPLVHSLAKETKAPVLGIMQATLLYSYANARLNKSFVLTSTSGWNALLDAAIVSFTGTETFPSKKFQRTRALDVLVLSLSDPEEFKKITDRVEKFLHEYRDDDIDCVLLGCAGMAGLDEKLTAKFPGIVFVDSVKIGVEFLTGLMHFHQ</sequence>
<proteinExistence type="inferred from homology"/>
<evidence type="ECO:0000313" key="2">
    <source>
        <dbReference type="EMBL" id="SGZ57597.1"/>
    </source>
</evidence>